<evidence type="ECO:0000313" key="2">
    <source>
        <dbReference type="Proteomes" id="UP000271650"/>
    </source>
</evidence>
<organism evidence="1 2">
    <name type="scientific">Acidithiobacillus sulfuriphilus</name>
    <dbReference type="NCBI Taxonomy" id="1867749"/>
    <lineage>
        <taxon>Bacteria</taxon>
        <taxon>Pseudomonadati</taxon>
        <taxon>Pseudomonadota</taxon>
        <taxon>Acidithiobacillia</taxon>
        <taxon>Acidithiobacillales</taxon>
        <taxon>Acidithiobacillaceae</taxon>
        <taxon>Acidithiobacillus</taxon>
    </lineage>
</organism>
<dbReference type="EMBL" id="CP127527">
    <property type="protein sequence ID" value="XRI76027.1"/>
    <property type="molecule type" value="Genomic_DNA"/>
</dbReference>
<evidence type="ECO:0000313" key="1">
    <source>
        <dbReference type="EMBL" id="XRI76027.1"/>
    </source>
</evidence>
<keyword evidence="2" id="KW-1185">Reference proteome</keyword>
<accession>A0ACD5HK78</accession>
<reference evidence="1 2" key="1">
    <citation type="journal article" date="2019" name="Int. J. Syst. Evol. Microbiol.">
        <title>Acidithiobacillus sulfuriphilus sp. nov.: an extremely acidophilic sulfur-oxidizing chemolithotroph isolated from a neutral pH environment.</title>
        <authorList>
            <person name="Falagan C."/>
            <person name="Moya-Beltran A."/>
            <person name="Castro M."/>
            <person name="Quatrini R."/>
            <person name="Johnson D.B."/>
        </authorList>
    </citation>
    <scope>NUCLEOTIDE SEQUENCE [LARGE SCALE GENOMIC DNA]</scope>
    <source>
        <strain evidence="1 2">CJ-2</strain>
    </source>
</reference>
<keyword evidence="1" id="KW-0808">Transferase</keyword>
<dbReference type="EC" id="2.7.1.71" evidence="1"/>
<protein>
    <submittedName>
        <fullName evidence="1">Shikimate kinase</fullName>
        <ecNumber evidence="1">2.7.1.71</ecNumber>
    </submittedName>
</protein>
<sequence>MGSGKSTIGRLLAARLHLPFADSDAIILENTGVSINTIFEIEGEAGFRLRESRVIADLAAKETAMVLATGGGAVLSAANRQHLRGMGRVVYLDVSVEEQLKRLRQDRSRPLLQVADLEQRLRSLAEIRNPIYRETAHWRIKTDGLRADQVLRRILRFHRQTP</sequence>
<proteinExistence type="predicted"/>
<name>A0ACD5HK78_9PROT</name>
<keyword evidence="1" id="KW-0418">Kinase</keyword>
<dbReference type="Proteomes" id="UP000271650">
    <property type="component" value="Chromosome"/>
</dbReference>
<gene>
    <name evidence="1" type="ORF">EC580_008585</name>
</gene>